<keyword evidence="5" id="KW-0046">Antibiotic resistance</keyword>
<accession>A0A6N7PXS5</accession>
<dbReference type="AlphaFoldDB" id="A0A6N7PXS5"/>
<dbReference type="InterPro" id="IPR003679">
    <property type="entry name" value="Amioglycoside_AcTrfase"/>
</dbReference>
<evidence type="ECO:0000313" key="6">
    <source>
        <dbReference type="EMBL" id="MRG96347.1"/>
    </source>
</evidence>
<dbReference type="EMBL" id="WJIE01000011">
    <property type="protein sequence ID" value="MRG96347.1"/>
    <property type="molecule type" value="Genomic_DNA"/>
</dbReference>
<dbReference type="Proteomes" id="UP000440224">
    <property type="component" value="Unassembled WGS sequence"/>
</dbReference>
<dbReference type="SUPFAM" id="SSF110710">
    <property type="entry name" value="TTHA0583/YokD-like"/>
    <property type="match status" value="1"/>
</dbReference>
<evidence type="ECO:0000256" key="1">
    <source>
        <dbReference type="ARBA" id="ARBA00006383"/>
    </source>
</evidence>
<dbReference type="GO" id="GO:0046353">
    <property type="term" value="F:aminoglycoside 3-N-acetyltransferase activity"/>
    <property type="evidence" value="ECO:0007669"/>
    <property type="project" value="UniProtKB-EC"/>
</dbReference>
<keyword evidence="4 5" id="KW-0012">Acyltransferase</keyword>
<dbReference type="RefSeq" id="WP_153823154.1">
    <property type="nucleotide sequence ID" value="NZ_WJIE01000011.1"/>
</dbReference>
<comment type="caution">
    <text evidence="6">The sequence shown here is derived from an EMBL/GenBank/DDBJ whole genome shotgun (WGS) entry which is preliminary data.</text>
</comment>
<dbReference type="Pfam" id="PF02522">
    <property type="entry name" value="Antibiotic_NAT"/>
    <property type="match status" value="1"/>
</dbReference>
<dbReference type="GO" id="GO:0046677">
    <property type="term" value="P:response to antibiotic"/>
    <property type="evidence" value="ECO:0007669"/>
    <property type="project" value="UniProtKB-KW"/>
</dbReference>
<comment type="catalytic activity">
    <reaction evidence="5">
        <text>a 2-deoxystreptamine antibiotic + acetyl-CoA = an N(3)-acetyl-2-deoxystreptamine antibiotic + CoA + H(+)</text>
        <dbReference type="Rhea" id="RHEA:12665"/>
        <dbReference type="ChEBI" id="CHEBI:15378"/>
        <dbReference type="ChEBI" id="CHEBI:57287"/>
        <dbReference type="ChEBI" id="CHEBI:57288"/>
        <dbReference type="ChEBI" id="CHEBI:57921"/>
        <dbReference type="ChEBI" id="CHEBI:77452"/>
        <dbReference type="EC" id="2.3.1.81"/>
    </reaction>
</comment>
<dbReference type="EC" id="2.3.1.-" evidence="5"/>
<keyword evidence="7" id="KW-1185">Reference proteome</keyword>
<dbReference type="InterPro" id="IPR028345">
    <property type="entry name" value="Antibiotic_NAT-like"/>
</dbReference>
<dbReference type="OrthoDB" id="7330654at2"/>
<protein>
    <recommendedName>
        <fullName evidence="2 5">Aminoglycoside N(3)-acetyltransferase</fullName>
        <ecNumber evidence="5">2.3.1.-</ecNumber>
    </recommendedName>
</protein>
<evidence type="ECO:0000256" key="5">
    <source>
        <dbReference type="RuleBase" id="RU365031"/>
    </source>
</evidence>
<dbReference type="PANTHER" id="PTHR11104">
    <property type="entry name" value="AMINOGLYCOSIDE N3-ACETYLTRANSFERASE"/>
    <property type="match status" value="1"/>
</dbReference>
<name>A0A6N7PXS5_9BACT</name>
<evidence type="ECO:0000256" key="2">
    <source>
        <dbReference type="ARBA" id="ARBA00012882"/>
    </source>
</evidence>
<proteinExistence type="inferred from homology"/>
<comment type="similarity">
    <text evidence="1 5">Belongs to the antibiotic N-acetyltransferase family.</text>
</comment>
<reference evidence="6 7" key="1">
    <citation type="submission" date="2019-10" db="EMBL/GenBank/DDBJ databases">
        <title>A soil myxobacterium in the family Polyangiaceae.</title>
        <authorList>
            <person name="Li Y."/>
            <person name="Wang J."/>
        </authorList>
    </citation>
    <scope>NUCLEOTIDE SEQUENCE [LARGE SCALE GENOMIC DNA]</scope>
    <source>
        <strain evidence="6 7">DSM 14734</strain>
    </source>
</reference>
<evidence type="ECO:0000256" key="4">
    <source>
        <dbReference type="ARBA" id="ARBA00023315"/>
    </source>
</evidence>
<dbReference type="PANTHER" id="PTHR11104:SF0">
    <property type="entry name" value="SPBETA PROPHAGE-DERIVED AMINOGLYCOSIDE N(3')-ACETYLTRANSFERASE-LIKE PROTEIN YOKD"/>
    <property type="match status" value="1"/>
</dbReference>
<keyword evidence="3 5" id="KW-0808">Transferase</keyword>
<organism evidence="6 7">
    <name type="scientific">Polyangium spumosum</name>
    <dbReference type="NCBI Taxonomy" id="889282"/>
    <lineage>
        <taxon>Bacteria</taxon>
        <taxon>Pseudomonadati</taxon>
        <taxon>Myxococcota</taxon>
        <taxon>Polyangia</taxon>
        <taxon>Polyangiales</taxon>
        <taxon>Polyangiaceae</taxon>
        <taxon>Polyangium</taxon>
    </lineage>
</organism>
<gene>
    <name evidence="6" type="ORF">GF068_31150</name>
</gene>
<evidence type="ECO:0000256" key="3">
    <source>
        <dbReference type="ARBA" id="ARBA00022679"/>
    </source>
</evidence>
<sequence>MSPPPSPARPTDLARDLFQLGVRAGDTLMIHASLRAIGPAEGGARGVLDALDEAVGDDGTLLMVLGARDDWAWVNELPEGERAARLADAEPFDAQRTPAEPEVGHLAEAFRQRPGTRVTDHPEGRFGARGARAEELLRDPPWHDYYGPGSPLERLCQAGGRVLRLGADPNTTTVLHWAEYLADVPNKRRVRRYRRVLGDAGPEIRYVDCLDDSEGIVDWPGEDYFARILQDYLATGRARRGTVGRAPSELIEAADLVEFGAAWMTDRFGTPCR</sequence>
<evidence type="ECO:0000313" key="7">
    <source>
        <dbReference type="Proteomes" id="UP000440224"/>
    </source>
</evidence>